<dbReference type="InterPro" id="IPR000801">
    <property type="entry name" value="Esterase-like"/>
</dbReference>
<dbReference type="InterPro" id="IPR050583">
    <property type="entry name" value="Mycobacterial_A85_antigen"/>
</dbReference>
<evidence type="ECO:0000313" key="2">
    <source>
        <dbReference type="EMBL" id="AOS43337.1"/>
    </source>
</evidence>
<sequence>MKYLLTCVLFSFLGSLALAQDAAPARKPGDYPLTADSLPQEGVPKGQLIGPLEWKSQIIRGTVRRYWIYVPAQYDAAKPAGLLVFHDGQRALNPKGPLRVDQVMENLIHKKEIPVMIGLFITPGNLSERYPDDLAMSNPNNRAQEYDVLTDAYARMLAEEFIPELKKTYNLSDDVEKRVIGGTSSGAICAWTTAWERPDQFRKVLSMIGSYTSIGFQPARGNQPMIPGGDLYPTLIRKTPPKNIRIFLQDGSNDLDNPHGSWFLANQQMLAALLFANTSADRRKLEGPRYDVRHEWGDGAHNDSHGGALLPEMLRWMFRDVEK</sequence>
<dbReference type="EMBL" id="CP016094">
    <property type="protein sequence ID" value="AOS43337.1"/>
    <property type="molecule type" value="Genomic_DNA"/>
</dbReference>
<dbReference type="Proteomes" id="UP000095228">
    <property type="component" value="Chromosome"/>
</dbReference>
<keyword evidence="3" id="KW-1185">Reference proteome</keyword>
<dbReference type="AlphaFoldDB" id="A0A1D8AR17"/>
<dbReference type="OrthoDB" id="9775130at2"/>
<dbReference type="PANTHER" id="PTHR48098:SF3">
    <property type="entry name" value="IRON(III) ENTEROBACTIN ESTERASE"/>
    <property type="match status" value="1"/>
</dbReference>
<organism evidence="2 3">
    <name type="scientific">Lacunisphaera limnophila</name>
    <dbReference type="NCBI Taxonomy" id="1838286"/>
    <lineage>
        <taxon>Bacteria</taxon>
        <taxon>Pseudomonadati</taxon>
        <taxon>Verrucomicrobiota</taxon>
        <taxon>Opitutia</taxon>
        <taxon>Opitutales</taxon>
        <taxon>Opitutaceae</taxon>
        <taxon>Lacunisphaera</taxon>
    </lineage>
</organism>
<dbReference type="Pfam" id="PF00756">
    <property type="entry name" value="Esterase"/>
    <property type="match status" value="1"/>
</dbReference>
<dbReference type="PATRIC" id="fig|1838286.3.peg.385"/>
<dbReference type="Gene3D" id="3.40.50.1820">
    <property type="entry name" value="alpha/beta hydrolase"/>
    <property type="match status" value="1"/>
</dbReference>
<dbReference type="RefSeq" id="WP_069960700.1">
    <property type="nucleotide sequence ID" value="NZ_CP016094.1"/>
</dbReference>
<evidence type="ECO:0000256" key="1">
    <source>
        <dbReference type="SAM" id="SignalP"/>
    </source>
</evidence>
<feature type="chain" id="PRO_5009104969" evidence="1">
    <location>
        <begin position="20"/>
        <end position="323"/>
    </location>
</feature>
<dbReference type="PANTHER" id="PTHR48098">
    <property type="entry name" value="ENTEROCHELIN ESTERASE-RELATED"/>
    <property type="match status" value="1"/>
</dbReference>
<dbReference type="KEGG" id="obg:Verru16b_00380"/>
<proteinExistence type="predicted"/>
<keyword evidence="1" id="KW-0732">Signal</keyword>
<dbReference type="STRING" id="1838286.Verru16b_00380"/>
<feature type="signal peptide" evidence="1">
    <location>
        <begin position="1"/>
        <end position="19"/>
    </location>
</feature>
<accession>A0A1D8AR17</accession>
<gene>
    <name evidence="2" type="ORF">Verru16b_00380</name>
</gene>
<protein>
    <submittedName>
        <fullName evidence="2">Enterobactin/ferric enterobactin esterase</fullName>
    </submittedName>
</protein>
<evidence type="ECO:0000313" key="3">
    <source>
        <dbReference type="Proteomes" id="UP000095228"/>
    </source>
</evidence>
<dbReference type="SUPFAM" id="SSF53474">
    <property type="entry name" value="alpha/beta-Hydrolases"/>
    <property type="match status" value="1"/>
</dbReference>
<reference evidence="2 3" key="1">
    <citation type="submission" date="2016-06" db="EMBL/GenBank/DDBJ databases">
        <title>Three novel species with peptidoglycan cell walls form the new genus Lacunisphaera gen. nov. in the family Opitutaceae of the verrucomicrobial subdivision 4.</title>
        <authorList>
            <person name="Rast P."/>
            <person name="Gloeckner I."/>
            <person name="Jogler M."/>
            <person name="Boedeker C."/>
            <person name="Jeske O."/>
            <person name="Wiegand S."/>
            <person name="Reinhardt R."/>
            <person name="Schumann P."/>
            <person name="Rohde M."/>
            <person name="Spring S."/>
            <person name="Gloeckner F.O."/>
            <person name="Jogler C."/>
        </authorList>
    </citation>
    <scope>NUCLEOTIDE SEQUENCE [LARGE SCALE GENOMIC DNA]</scope>
    <source>
        <strain evidence="2 3">IG16b</strain>
    </source>
</reference>
<dbReference type="InterPro" id="IPR029058">
    <property type="entry name" value="AB_hydrolase_fold"/>
</dbReference>
<name>A0A1D8AR17_9BACT</name>